<dbReference type="InterPro" id="IPR049426">
    <property type="entry name" value="Acyl-CoA-dh-like_C"/>
</dbReference>
<sequence length="601" mass="65869">MTTISKNSINGGEYLIKETDAANIFVPEMFTEEQQMMAQACQDFVDTEIMPKIVEIDSMQNPDLVPGILKKAGEMGLLGISVPETYGGLGMSFNTSMLIADIIGAAGSFSTTYGAQSGIGTLPILYYGTEEQKQKYLPKLATGEWAASYCLTEPDAGSDANSGKTKATLTEDGKHYLLNGQKMWITNAGFADLFIVFAKVDDDKNLSAFLVERTFGGITMNEEEKKMGIKGSSTRQVFFNDCKVPVENMLSERGNGFKIAVNILNIGRIKLGAGVLGGCRRVLKQCLQYSSERKQFGVAINSFGAIKSKLAEMAIRTYACESLCYRAGQDIEDRMAVLEDEGMDPAKAKLKGVEEFAIECAIAKVHGSEVLDFVTDQGVQIYGGMGYSAEAPMERAYRDARISRIYEGTNEINRILMVGMLLRRALKGEIDLMGPATAVGEELKSVPSFEQPDTSLLLAAEKEVLKKLKKAFLMIGGRAVESLQDKLESEQEIMMSLADIMTEIYAAESTLLRTEKLLEMKGEDAVAMHLAATRVYLYEAVQKIQAAGKEAILSFTSGDEQKVLLMGLKRFAKMDTLNPKALRRQLADALIDKGSYLFFHG</sequence>
<feature type="domain" description="Acyl-CoA dehydrogenase-like C-terminal" evidence="9">
    <location>
        <begin position="467"/>
        <end position="570"/>
    </location>
</feature>
<evidence type="ECO:0000259" key="7">
    <source>
        <dbReference type="Pfam" id="PF02770"/>
    </source>
</evidence>
<dbReference type="InterPro" id="IPR037069">
    <property type="entry name" value="AcylCoA_DH/ox_N_sf"/>
</dbReference>
<feature type="domain" description="Acyl-CoA dehydrogenase/oxidase N-terminal" evidence="8">
    <location>
        <begin position="31"/>
        <end position="144"/>
    </location>
</feature>
<keyword evidence="3 5" id="KW-0285">Flavoprotein</keyword>
<evidence type="ECO:0000256" key="3">
    <source>
        <dbReference type="ARBA" id="ARBA00022630"/>
    </source>
</evidence>
<name>A0ABV9SW91_9BACT</name>
<keyword evidence="11" id="KW-1185">Reference proteome</keyword>
<evidence type="ECO:0000259" key="6">
    <source>
        <dbReference type="Pfam" id="PF00441"/>
    </source>
</evidence>
<dbReference type="PANTHER" id="PTHR43884">
    <property type="entry name" value="ACYL-COA DEHYDROGENASE"/>
    <property type="match status" value="1"/>
</dbReference>
<dbReference type="Gene3D" id="1.10.540.10">
    <property type="entry name" value="Acyl-CoA dehydrogenase/oxidase, N-terminal domain"/>
    <property type="match status" value="1"/>
</dbReference>
<dbReference type="InterPro" id="IPR006089">
    <property type="entry name" value="Acyl-CoA_DH_CS"/>
</dbReference>
<accession>A0ABV9SW91</accession>
<dbReference type="Pfam" id="PF21263">
    <property type="entry name" value="Acyl-CoA-dh_C"/>
    <property type="match status" value="1"/>
</dbReference>
<reference evidence="11" key="1">
    <citation type="journal article" date="2019" name="Int. J. Syst. Evol. Microbiol.">
        <title>The Global Catalogue of Microorganisms (GCM) 10K type strain sequencing project: providing services to taxonomists for standard genome sequencing and annotation.</title>
        <authorList>
            <consortium name="The Broad Institute Genomics Platform"/>
            <consortium name="The Broad Institute Genome Sequencing Center for Infectious Disease"/>
            <person name="Wu L."/>
            <person name="Ma J."/>
        </authorList>
    </citation>
    <scope>NUCLEOTIDE SEQUENCE [LARGE SCALE GENOMIC DNA]</scope>
    <source>
        <strain evidence="11">CGMCC 4.7466</strain>
    </source>
</reference>
<dbReference type="PROSITE" id="PS00072">
    <property type="entry name" value="ACYL_COA_DH_1"/>
    <property type="match status" value="1"/>
</dbReference>
<comment type="similarity">
    <text evidence="2 5">Belongs to the acyl-CoA dehydrogenase family.</text>
</comment>
<evidence type="ECO:0000256" key="4">
    <source>
        <dbReference type="ARBA" id="ARBA00022827"/>
    </source>
</evidence>
<dbReference type="EMBL" id="JBHSJJ010000001">
    <property type="protein sequence ID" value="MFC4870599.1"/>
    <property type="molecule type" value="Genomic_DNA"/>
</dbReference>
<evidence type="ECO:0000259" key="9">
    <source>
        <dbReference type="Pfam" id="PF21263"/>
    </source>
</evidence>
<dbReference type="SUPFAM" id="SSF47203">
    <property type="entry name" value="Acyl-CoA dehydrogenase C-terminal domain-like"/>
    <property type="match status" value="1"/>
</dbReference>
<gene>
    <name evidence="10" type="ORF">ACFPFU_02795</name>
</gene>
<keyword evidence="5" id="KW-0560">Oxidoreductase</keyword>
<dbReference type="InterPro" id="IPR046373">
    <property type="entry name" value="Acyl-CoA_Oxase/DH_mid-dom_sf"/>
</dbReference>
<evidence type="ECO:0000256" key="1">
    <source>
        <dbReference type="ARBA" id="ARBA00001974"/>
    </source>
</evidence>
<evidence type="ECO:0000313" key="10">
    <source>
        <dbReference type="EMBL" id="MFC4870599.1"/>
    </source>
</evidence>
<proteinExistence type="inferred from homology"/>
<dbReference type="Pfam" id="PF00441">
    <property type="entry name" value="Acyl-CoA_dh_1"/>
    <property type="match status" value="1"/>
</dbReference>
<comment type="caution">
    <text evidence="10">The sequence shown here is derived from an EMBL/GenBank/DDBJ whole genome shotgun (WGS) entry which is preliminary data.</text>
</comment>
<keyword evidence="4 5" id="KW-0274">FAD</keyword>
<evidence type="ECO:0000256" key="2">
    <source>
        <dbReference type="ARBA" id="ARBA00009347"/>
    </source>
</evidence>
<evidence type="ECO:0000259" key="8">
    <source>
        <dbReference type="Pfam" id="PF02771"/>
    </source>
</evidence>
<dbReference type="Gene3D" id="1.20.140.10">
    <property type="entry name" value="Butyryl-CoA Dehydrogenase, subunit A, domain 3"/>
    <property type="match status" value="2"/>
</dbReference>
<dbReference type="InterPro" id="IPR009075">
    <property type="entry name" value="AcylCo_DH/oxidase_C"/>
</dbReference>
<dbReference type="InterPro" id="IPR013786">
    <property type="entry name" value="AcylCoA_DH/ox_N"/>
</dbReference>
<protein>
    <submittedName>
        <fullName evidence="10">Acyl-CoA dehydrogenase family protein</fullName>
    </submittedName>
</protein>
<dbReference type="InterPro" id="IPR009100">
    <property type="entry name" value="AcylCoA_DH/oxidase_NM_dom_sf"/>
</dbReference>
<organism evidence="10 11">
    <name type="scientific">Negadavirga shengliensis</name>
    <dbReference type="NCBI Taxonomy" id="1389218"/>
    <lineage>
        <taxon>Bacteria</taxon>
        <taxon>Pseudomonadati</taxon>
        <taxon>Bacteroidota</taxon>
        <taxon>Cytophagia</taxon>
        <taxon>Cytophagales</taxon>
        <taxon>Cyclobacteriaceae</taxon>
        <taxon>Negadavirga</taxon>
    </lineage>
</organism>
<feature type="domain" description="Acyl-CoA dehydrogenase/oxidase C-terminal" evidence="6">
    <location>
        <begin position="254"/>
        <end position="417"/>
    </location>
</feature>
<evidence type="ECO:0000313" key="11">
    <source>
        <dbReference type="Proteomes" id="UP001595818"/>
    </source>
</evidence>
<dbReference type="PROSITE" id="PS00073">
    <property type="entry name" value="ACYL_COA_DH_2"/>
    <property type="match status" value="1"/>
</dbReference>
<dbReference type="Pfam" id="PF02771">
    <property type="entry name" value="Acyl-CoA_dh_N"/>
    <property type="match status" value="1"/>
</dbReference>
<dbReference type="RefSeq" id="WP_377061273.1">
    <property type="nucleotide sequence ID" value="NZ_JBHSJJ010000001.1"/>
</dbReference>
<evidence type="ECO:0000256" key="5">
    <source>
        <dbReference type="RuleBase" id="RU362125"/>
    </source>
</evidence>
<comment type="cofactor">
    <cofactor evidence="1 5">
        <name>FAD</name>
        <dbReference type="ChEBI" id="CHEBI:57692"/>
    </cofactor>
</comment>
<dbReference type="SUPFAM" id="SSF56645">
    <property type="entry name" value="Acyl-CoA dehydrogenase NM domain-like"/>
    <property type="match status" value="1"/>
</dbReference>
<feature type="domain" description="Acyl-CoA oxidase/dehydrogenase middle" evidence="7">
    <location>
        <begin position="149"/>
        <end position="242"/>
    </location>
</feature>
<dbReference type="PANTHER" id="PTHR43884:SF12">
    <property type="entry name" value="ISOVALERYL-COA DEHYDROGENASE, MITOCHONDRIAL-RELATED"/>
    <property type="match status" value="1"/>
</dbReference>
<dbReference type="InterPro" id="IPR036250">
    <property type="entry name" value="AcylCo_DH-like_C"/>
</dbReference>
<dbReference type="Proteomes" id="UP001595818">
    <property type="component" value="Unassembled WGS sequence"/>
</dbReference>
<dbReference type="InterPro" id="IPR006091">
    <property type="entry name" value="Acyl-CoA_Oxase/DH_mid-dom"/>
</dbReference>
<dbReference type="Gene3D" id="2.40.110.10">
    <property type="entry name" value="Butyryl-CoA Dehydrogenase, subunit A, domain 2"/>
    <property type="match status" value="1"/>
</dbReference>
<dbReference type="Pfam" id="PF02770">
    <property type="entry name" value="Acyl-CoA_dh_M"/>
    <property type="match status" value="1"/>
</dbReference>